<reference evidence="2" key="1">
    <citation type="journal article" date="2014" name="Int. J. Syst. Evol. Microbiol.">
        <title>Complete genome sequence of Corynebacterium casei LMG S-19264T (=DSM 44701T), isolated from a smear-ripened cheese.</title>
        <authorList>
            <consortium name="US DOE Joint Genome Institute (JGI-PGF)"/>
            <person name="Walter F."/>
            <person name="Albersmeier A."/>
            <person name="Kalinowski J."/>
            <person name="Ruckert C."/>
        </authorList>
    </citation>
    <scope>NUCLEOTIDE SEQUENCE</scope>
    <source>
        <strain evidence="2">JCM 4956</strain>
    </source>
</reference>
<dbReference type="Proteomes" id="UP000645555">
    <property type="component" value="Unassembled WGS sequence"/>
</dbReference>
<gene>
    <name evidence="2" type="ORF">GCM10010515_41550</name>
</gene>
<comment type="caution">
    <text evidence="2">The sequence shown here is derived from an EMBL/GenBank/DDBJ whole genome shotgun (WGS) entry which is preliminary data.</text>
</comment>
<organism evidence="2 3">
    <name type="scientific">Streptomyces fructofermentans</name>
    <dbReference type="NCBI Taxonomy" id="152141"/>
    <lineage>
        <taxon>Bacteria</taxon>
        <taxon>Bacillati</taxon>
        <taxon>Actinomycetota</taxon>
        <taxon>Actinomycetes</taxon>
        <taxon>Kitasatosporales</taxon>
        <taxon>Streptomycetaceae</taxon>
        <taxon>Streptomyces</taxon>
    </lineage>
</organism>
<evidence type="ECO:0000313" key="2">
    <source>
        <dbReference type="EMBL" id="GGX69592.1"/>
    </source>
</evidence>
<sequence>MAESFGGLVVGRDGGVVRPRARRRTLTSGHTDVVLRRCPQHFVPHMTVPKARLNSPGAGPTGRRVCDMPPARRSGKDRQLPIRAESDKS</sequence>
<feature type="region of interest" description="Disordered" evidence="1">
    <location>
        <begin position="49"/>
        <end position="89"/>
    </location>
</feature>
<dbReference type="AlphaFoldDB" id="A0A918KMU1"/>
<dbReference type="EMBL" id="BMWD01000014">
    <property type="protein sequence ID" value="GGX69592.1"/>
    <property type="molecule type" value="Genomic_DNA"/>
</dbReference>
<name>A0A918KMU1_9ACTN</name>
<evidence type="ECO:0000256" key="1">
    <source>
        <dbReference type="SAM" id="MobiDB-lite"/>
    </source>
</evidence>
<reference evidence="2" key="2">
    <citation type="submission" date="2020-09" db="EMBL/GenBank/DDBJ databases">
        <authorList>
            <person name="Sun Q."/>
            <person name="Ohkuma M."/>
        </authorList>
    </citation>
    <scope>NUCLEOTIDE SEQUENCE</scope>
    <source>
        <strain evidence="2">JCM 4956</strain>
    </source>
</reference>
<feature type="compositionally biased region" description="Basic and acidic residues" evidence="1">
    <location>
        <begin position="74"/>
        <end position="89"/>
    </location>
</feature>
<accession>A0A918KMU1</accession>
<protein>
    <submittedName>
        <fullName evidence="2">Uncharacterized protein</fullName>
    </submittedName>
</protein>
<evidence type="ECO:0000313" key="3">
    <source>
        <dbReference type="Proteomes" id="UP000645555"/>
    </source>
</evidence>
<proteinExistence type="predicted"/>
<keyword evidence="3" id="KW-1185">Reference proteome</keyword>